<protein>
    <recommendedName>
        <fullName evidence="4">Transposase</fullName>
    </recommendedName>
</protein>
<sequence length="332" mass="37975">GVFFTCTCGCCSRRTMKALLVPLICNMLSARQVAGLPRTVNAHYFCMTCNLDIDNINILDIKEWIMCDTQHVQCITELWKSARSADNRTTIFEAFGLHWTPLLKLQYWNPVKFIMIDTMYALDINLLKNHIRNLFHLNLKTKQGGDGSGPAKSTDKATNLNIKAICLAAKAIIACGKNIMQEIWMDMHNTQLLSWIFSVSCKWSTTSELSADQTYVLCTIHLLITLIQLWHNINNRMKVLLANFMDLINAIHVANMQTTSPGDVESYTTYMHRYMVKAQKLCKDEGIKPHQLAALHIGMMLEWFGPIHAHSTPYYKCYINFMHQTGNQVRHP</sequence>
<reference evidence="2" key="1">
    <citation type="submission" date="2020-11" db="EMBL/GenBank/DDBJ databases">
        <authorList>
            <consortium name="DOE Joint Genome Institute"/>
            <person name="Ahrendt S."/>
            <person name="Riley R."/>
            <person name="Andreopoulos W."/>
            <person name="Labutti K."/>
            <person name="Pangilinan J."/>
            <person name="Ruiz-Duenas F.J."/>
            <person name="Barrasa J.M."/>
            <person name="Sanchez-Garcia M."/>
            <person name="Camarero S."/>
            <person name="Miyauchi S."/>
            <person name="Serrano A."/>
            <person name="Linde D."/>
            <person name="Babiker R."/>
            <person name="Drula E."/>
            <person name="Ayuso-Fernandez I."/>
            <person name="Pacheco R."/>
            <person name="Padilla G."/>
            <person name="Ferreira P."/>
            <person name="Barriuso J."/>
            <person name="Kellner H."/>
            <person name="Castanera R."/>
            <person name="Alfaro M."/>
            <person name="Ramirez L."/>
            <person name="Pisabarro A.G."/>
            <person name="Kuo A."/>
            <person name="Tritt A."/>
            <person name="Lipzen A."/>
            <person name="He G."/>
            <person name="Yan M."/>
            <person name="Ng V."/>
            <person name="Cullen D."/>
            <person name="Martin F."/>
            <person name="Rosso M.-N."/>
            <person name="Henrissat B."/>
            <person name="Hibbett D."/>
            <person name="Martinez A.T."/>
            <person name="Grigoriev I.V."/>
        </authorList>
    </citation>
    <scope>NUCLEOTIDE SEQUENCE</scope>
    <source>
        <strain evidence="2">ATCC 90797</strain>
    </source>
</reference>
<keyword evidence="3" id="KW-1185">Reference proteome</keyword>
<proteinExistence type="predicted"/>
<evidence type="ECO:0000256" key="1">
    <source>
        <dbReference type="SAM" id="SignalP"/>
    </source>
</evidence>
<accession>A0A9P5ZMF4</accession>
<evidence type="ECO:0008006" key="4">
    <source>
        <dbReference type="Google" id="ProtNLM"/>
    </source>
</evidence>
<evidence type="ECO:0000313" key="2">
    <source>
        <dbReference type="EMBL" id="KAF9488969.1"/>
    </source>
</evidence>
<comment type="caution">
    <text evidence="2">The sequence shown here is derived from an EMBL/GenBank/DDBJ whole genome shotgun (WGS) entry which is preliminary data.</text>
</comment>
<name>A0A9P5ZMF4_PLEER</name>
<feature type="non-terminal residue" evidence="2">
    <location>
        <position position="1"/>
    </location>
</feature>
<dbReference type="AlphaFoldDB" id="A0A9P5ZMF4"/>
<dbReference type="EMBL" id="MU154689">
    <property type="protein sequence ID" value="KAF9488969.1"/>
    <property type="molecule type" value="Genomic_DNA"/>
</dbReference>
<evidence type="ECO:0000313" key="3">
    <source>
        <dbReference type="Proteomes" id="UP000807025"/>
    </source>
</evidence>
<keyword evidence="1" id="KW-0732">Signal</keyword>
<gene>
    <name evidence="2" type="ORF">BDN71DRAFT_1402476</name>
</gene>
<dbReference type="OrthoDB" id="3247418at2759"/>
<feature type="signal peptide" evidence="1">
    <location>
        <begin position="1"/>
        <end position="30"/>
    </location>
</feature>
<feature type="chain" id="PRO_5040296247" description="Transposase" evidence="1">
    <location>
        <begin position="31"/>
        <end position="332"/>
    </location>
</feature>
<organism evidence="2 3">
    <name type="scientific">Pleurotus eryngii</name>
    <name type="common">Boletus of the steppes</name>
    <dbReference type="NCBI Taxonomy" id="5323"/>
    <lineage>
        <taxon>Eukaryota</taxon>
        <taxon>Fungi</taxon>
        <taxon>Dikarya</taxon>
        <taxon>Basidiomycota</taxon>
        <taxon>Agaricomycotina</taxon>
        <taxon>Agaricomycetes</taxon>
        <taxon>Agaricomycetidae</taxon>
        <taxon>Agaricales</taxon>
        <taxon>Pleurotineae</taxon>
        <taxon>Pleurotaceae</taxon>
        <taxon>Pleurotus</taxon>
    </lineage>
</organism>
<dbReference type="Proteomes" id="UP000807025">
    <property type="component" value="Unassembled WGS sequence"/>
</dbReference>